<dbReference type="EMBL" id="VEVO01000013">
    <property type="protein sequence ID" value="KAF0032617.1"/>
    <property type="molecule type" value="Genomic_DNA"/>
</dbReference>
<evidence type="ECO:0000313" key="2">
    <source>
        <dbReference type="EMBL" id="KAF0032617.1"/>
    </source>
</evidence>
<feature type="region of interest" description="Disordered" evidence="1">
    <location>
        <begin position="1"/>
        <end position="23"/>
    </location>
</feature>
<protein>
    <submittedName>
        <fullName evidence="2">Uncharacterized protein</fullName>
    </submittedName>
</protein>
<name>A0A6A4SHC0_SCOMX</name>
<dbReference type="AlphaFoldDB" id="A0A6A4SHC0"/>
<organism evidence="2 3">
    <name type="scientific">Scophthalmus maximus</name>
    <name type="common">Turbot</name>
    <name type="synonym">Psetta maxima</name>
    <dbReference type="NCBI Taxonomy" id="52904"/>
    <lineage>
        <taxon>Eukaryota</taxon>
        <taxon>Metazoa</taxon>
        <taxon>Chordata</taxon>
        <taxon>Craniata</taxon>
        <taxon>Vertebrata</taxon>
        <taxon>Euteleostomi</taxon>
        <taxon>Actinopterygii</taxon>
        <taxon>Neopterygii</taxon>
        <taxon>Teleostei</taxon>
        <taxon>Neoteleostei</taxon>
        <taxon>Acanthomorphata</taxon>
        <taxon>Carangaria</taxon>
        <taxon>Pleuronectiformes</taxon>
        <taxon>Pleuronectoidei</taxon>
        <taxon>Scophthalmidae</taxon>
        <taxon>Scophthalmus</taxon>
    </lineage>
</organism>
<reference evidence="2 3" key="1">
    <citation type="submission" date="2019-06" db="EMBL/GenBank/DDBJ databases">
        <title>Draft genomes of female and male turbot (Scophthalmus maximus).</title>
        <authorList>
            <person name="Xu H."/>
            <person name="Xu X.-W."/>
            <person name="Shao C."/>
            <person name="Chen S."/>
        </authorList>
    </citation>
    <scope>NUCLEOTIDE SEQUENCE [LARGE SCALE GENOMIC DNA]</scope>
    <source>
        <strain evidence="2">Ysfricsl-2016a</strain>
        <tissue evidence="2">Blood</tissue>
    </source>
</reference>
<dbReference type="Proteomes" id="UP000438429">
    <property type="component" value="Unassembled WGS sequence"/>
</dbReference>
<accession>A0A6A4SHC0</accession>
<evidence type="ECO:0000256" key="1">
    <source>
        <dbReference type="SAM" id="MobiDB-lite"/>
    </source>
</evidence>
<proteinExistence type="predicted"/>
<evidence type="ECO:0000313" key="3">
    <source>
        <dbReference type="Proteomes" id="UP000438429"/>
    </source>
</evidence>
<comment type="caution">
    <text evidence="2">The sequence shown here is derived from an EMBL/GenBank/DDBJ whole genome shotgun (WGS) entry which is preliminary data.</text>
</comment>
<gene>
    <name evidence="2" type="ORF">F2P81_014907</name>
</gene>
<sequence length="173" mass="19219">MTASVKRNVLRAAPHSTSHHSEKHGVLESLDPLLLLLLLLLLVPPISPATMLRALPNPYCTEAWVGSELIATLFGHLDGDCMLNRAVSHINHDPVNLKTFALQLCIIVISSRKSSSILYEVPKILDKSTARHYVRRKPHCALMEICILQSSQSPDYFHVNRCRTTPLGNGARL</sequence>